<dbReference type="PANTHER" id="PTHR43630:SF2">
    <property type="entry name" value="GLYCOSYLTRANSFERASE"/>
    <property type="match status" value="1"/>
</dbReference>
<feature type="domain" description="Glycosyltransferase 2-like" evidence="1">
    <location>
        <begin position="27"/>
        <end position="113"/>
    </location>
</feature>
<accession>A0A6C0B8Q3</accession>
<dbReference type="AlphaFoldDB" id="A0A6C0B8Q3"/>
<dbReference type="SUPFAM" id="SSF48452">
    <property type="entry name" value="TPR-like"/>
    <property type="match status" value="1"/>
</dbReference>
<protein>
    <recommendedName>
        <fullName evidence="1">Glycosyltransferase 2-like domain-containing protein</fullName>
    </recommendedName>
</protein>
<dbReference type="SUPFAM" id="SSF53448">
    <property type="entry name" value="Nucleotide-diphospho-sugar transferases"/>
    <property type="match status" value="1"/>
</dbReference>
<dbReference type="Gene3D" id="3.90.550.10">
    <property type="entry name" value="Spore Coat Polysaccharide Biosynthesis Protein SpsA, Chain A"/>
    <property type="match status" value="1"/>
</dbReference>
<evidence type="ECO:0000259" key="1">
    <source>
        <dbReference type="Pfam" id="PF00535"/>
    </source>
</evidence>
<dbReference type="InterPro" id="IPR011990">
    <property type="entry name" value="TPR-like_helical_dom_sf"/>
</dbReference>
<dbReference type="PANTHER" id="PTHR43630">
    <property type="entry name" value="POLY-BETA-1,6-N-ACETYL-D-GLUCOSAMINE SYNTHASE"/>
    <property type="match status" value="1"/>
</dbReference>
<dbReference type="Pfam" id="PF00535">
    <property type="entry name" value="Glycos_transf_2"/>
    <property type="match status" value="1"/>
</dbReference>
<sequence>MVGRDIFREFKSAILVYMSKQTICLNMIVKNEEHVIRETLDNILSYIPIDYWVISDTGSTDKTKKMIKEYFKEKKIAGKLVEHEWRDFGYNRTKALEAAYNKTDYLFIFDADDKICGNFGLPQSLNANMYHLQFGKDFTYVRPLLIANRKQWEFKGVLHEYLTSKDGSQDQAIILNGAYYIESGRLGDRSKNPTKYYDDAIILEKAFDKEKEGGDIGMACRYAFYCAQSYKDCQMIDKSIEWYKKCLDLPNWVQEKYYSAFIIGTLLLQKNESNEALKYFCKTVEYDVERIEGIVGAMEVLLKQGDHLLVNGLYHRFKNYNRDVNSTKLFVFKHLYVDRVEYFNSISASYVNDKESGYECCKKIILNSLLSDSEIVQTVKNLVFYKECLEKDEDKSVVALFDNIDKVLFKHQIYDDAVSQIWKSLYHKRKKMMPAEEIDPCFKEDPTIIKKNVEFVFLQGIDQIGNDIRCLGKNETHVLLESAANLPNCVGINTLGYLKHTIDRLEKVSWFSETDGIFIKKEVYEQMLKEQEEKTSIENITLTLKE</sequence>
<organism evidence="2">
    <name type="scientific">viral metagenome</name>
    <dbReference type="NCBI Taxonomy" id="1070528"/>
    <lineage>
        <taxon>unclassified sequences</taxon>
        <taxon>metagenomes</taxon>
        <taxon>organismal metagenomes</taxon>
    </lineage>
</organism>
<proteinExistence type="predicted"/>
<dbReference type="InterPro" id="IPR001173">
    <property type="entry name" value="Glyco_trans_2-like"/>
</dbReference>
<evidence type="ECO:0000313" key="2">
    <source>
        <dbReference type="EMBL" id="QHS88617.1"/>
    </source>
</evidence>
<reference evidence="2" key="1">
    <citation type="journal article" date="2020" name="Nature">
        <title>Giant virus diversity and host interactions through global metagenomics.</title>
        <authorList>
            <person name="Schulz F."/>
            <person name="Roux S."/>
            <person name="Paez-Espino D."/>
            <person name="Jungbluth S."/>
            <person name="Walsh D.A."/>
            <person name="Denef V.J."/>
            <person name="McMahon K.D."/>
            <person name="Konstantinidis K.T."/>
            <person name="Eloe-Fadrosh E.A."/>
            <person name="Kyrpides N.C."/>
            <person name="Woyke T."/>
        </authorList>
    </citation>
    <scope>NUCLEOTIDE SEQUENCE</scope>
    <source>
        <strain evidence="2">GVMAG-M-3300010158-59</strain>
    </source>
</reference>
<dbReference type="InterPro" id="IPR029044">
    <property type="entry name" value="Nucleotide-diphossugar_trans"/>
</dbReference>
<name>A0A6C0B8Q3_9ZZZZ</name>
<dbReference type="EMBL" id="MN739102">
    <property type="protein sequence ID" value="QHS88617.1"/>
    <property type="molecule type" value="Genomic_DNA"/>
</dbReference>